<proteinExistence type="predicted"/>
<gene>
    <name evidence="1" type="ORF">M5D96_012874</name>
</gene>
<sequence>MLLHCLAWLYNAKVGEDTQNVLFSPFVDLGKFVFKPASCQLWGPADVVFGFGFGWGYGCGCGCGCGQPLPGDLAQTICPEIVRPSWDSREKTMRSL</sequence>
<evidence type="ECO:0000313" key="2">
    <source>
        <dbReference type="Proteomes" id="UP001059596"/>
    </source>
</evidence>
<protein>
    <submittedName>
        <fullName evidence="1">Uncharacterized protein</fullName>
    </submittedName>
</protein>
<comment type="caution">
    <text evidence="1">The sequence shown here is derived from an EMBL/GenBank/DDBJ whole genome shotgun (WGS) entry which is preliminary data.</text>
</comment>
<organism evidence="1 2">
    <name type="scientific">Drosophila gunungcola</name>
    <name type="common">fruit fly</name>
    <dbReference type="NCBI Taxonomy" id="103775"/>
    <lineage>
        <taxon>Eukaryota</taxon>
        <taxon>Metazoa</taxon>
        <taxon>Ecdysozoa</taxon>
        <taxon>Arthropoda</taxon>
        <taxon>Hexapoda</taxon>
        <taxon>Insecta</taxon>
        <taxon>Pterygota</taxon>
        <taxon>Neoptera</taxon>
        <taxon>Endopterygota</taxon>
        <taxon>Diptera</taxon>
        <taxon>Brachycera</taxon>
        <taxon>Muscomorpha</taxon>
        <taxon>Ephydroidea</taxon>
        <taxon>Drosophilidae</taxon>
        <taxon>Drosophila</taxon>
        <taxon>Sophophora</taxon>
    </lineage>
</organism>
<keyword evidence="2" id="KW-1185">Reference proteome</keyword>
<evidence type="ECO:0000313" key="1">
    <source>
        <dbReference type="EMBL" id="KAI8034321.1"/>
    </source>
</evidence>
<accession>A0A9P9YCB7</accession>
<name>A0A9P9YCB7_9MUSC</name>
<dbReference type="AlphaFoldDB" id="A0A9P9YCB7"/>
<dbReference type="EMBL" id="JAMKOV010000076">
    <property type="protein sequence ID" value="KAI8034321.1"/>
    <property type="molecule type" value="Genomic_DNA"/>
</dbReference>
<reference evidence="1" key="1">
    <citation type="journal article" date="2023" name="Genome Biol. Evol.">
        <title>Long-read-based Genome Assembly of Drosophila gunungcola Reveals Fewer Chemosensory Genes in Flower-breeding Species.</title>
        <authorList>
            <person name="Negi A."/>
            <person name="Liao B.Y."/>
            <person name="Yeh S.D."/>
        </authorList>
    </citation>
    <scope>NUCLEOTIDE SEQUENCE</scope>
    <source>
        <strain evidence="1">Sukarami</strain>
    </source>
</reference>
<dbReference type="Proteomes" id="UP001059596">
    <property type="component" value="Unassembled WGS sequence"/>
</dbReference>